<evidence type="ECO:0008006" key="5">
    <source>
        <dbReference type="Google" id="ProtNLM"/>
    </source>
</evidence>
<accession>A0A420HSA1</accession>
<feature type="compositionally biased region" description="Acidic residues" evidence="2">
    <location>
        <begin position="265"/>
        <end position="280"/>
    </location>
</feature>
<dbReference type="STRING" id="62708.A0A420HSA1"/>
<feature type="compositionally biased region" description="Polar residues" evidence="2">
    <location>
        <begin position="466"/>
        <end position="478"/>
    </location>
</feature>
<feature type="compositionally biased region" description="Low complexity" evidence="2">
    <location>
        <begin position="171"/>
        <end position="182"/>
    </location>
</feature>
<proteinExistence type="predicted"/>
<feature type="region of interest" description="Disordered" evidence="2">
    <location>
        <begin position="7001"/>
        <end position="7026"/>
    </location>
</feature>
<feature type="compositionally biased region" description="Basic and acidic residues" evidence="2">
    <location>
        <begin position="2165"/>
        <end position="2182"/>
    </location>
</feature>
<sequence>MANPSHQIHRSGPSFDRSHQRKRSSPRYISPVAMKESEQGDYRSDSFSQSNSLTGSSFSSSSSSYLEISRSRSVERSGISTIFKAPLEHKYRAKKKKKKTRKTFFPFGNNSSSSSVNSDLAYGTGFIKVPKGQVRSQKSKEIPEGSSSKERHSKENHYGRLTQKEHTAQAGSSSERSSYSGSDGRHIKEKARQKRRISNHSSKKHLDDAAMTAEIMAVRAGLAKLDKESNKANLISTQRKSPRYKGMASGNSYKSTRSETKYDSDDAAEWESAYDTESDSSVDSILAYGSESQRSWSLFGGKKQEKKTPPKNFRSDRKAHGTTMRDVRDNVHDQDLGPNSYKKRIEYRKKHPENEIPGLGYSFDQISTNPKKIDKVRGPVTSRLNPLVSSNTHRSTRFDSREVDHLIPERSRAAPIQIIQPQPITPVSQSVYEPEKQLKSKYLSSASEQVSFKNPSLYPDKDSRSLNDNVTKTATTSTNHRHDRPKKEIPESTDKEPFTKWNTTDLQPEICRRGTGITQPQRKRSEIQRVPRQEEGNDQKIDREINVENDKTERERNNDNRRKRGLDFYESPHDWQSSSRLNGKRNRSEVKLKDYSFHDEGEKFFPSHDRPDNSQLSGTHPHSKSSKSGIPSSGPSVKDIIYNVPGDYDERNIIKKPRINLDLKNVKITRNEVHYGSDLERNLETLSINHQSTLAHPGKHLCDDRRGHENSPIDQDSNNKDIMSISKKSPKSTYSPIPITGNTLSGSTEEDYQDLRSERWRNENRRDYKESDRDYDPNRSRQGLINDKGNFKGKLNGSPQNIIRDHGTTFNIHPHSPSKTKSTGQELNDYVSDSGSIKNFPPKKEDIELKRIPPSFQNELNSRFKFGSESNYPSDVANHTISPVGLDRLDHQNFQNLNPEIDLHRNFSDFNHRQPFKSESKAEEWGNFLGPGLAFEDQSQGTNRPSNNSRAFPKTNPSALQANPYISKNVSWGENETKHFYDDIPFERQKDYISIPEKQAGSLLGKAPESADYDTIDPSFLKLTRNSRYGTSANNIFRSGASDPSGNSTNSSPRSKFKNDRMPQAPRSISPTRDQKDDFSTITEMNSKTSGLKDFHEEDMGFIATVAAGLQKTGFNPEIVDNVFGSHFKRNSPNLAELQYRKNVIHGESFPWNESLPSEDLRSQKICSDLPSHSYQSIILPHQKEFKKTMKNRQVTSKCATLKEPAGDRMDEVLYQLPEKSSDMEQKPKTNVNNKIFGEKNDDDTQSETLEKNSIKPKEVRHDIIGEREQAPLLSQYVFSPEPSSIAQSSEKYMKKEDENLPMSPNRKDVSEKYHSSEEPQISHVFRGKTDREGKKRGNCQKLREESQTSISFKDQEEFDNDSKSEMPTNRENFLTSNFFAGSKSLNPPGPASSSKISADIIKDNISYPSTNHSYFDSPETQNQHANTVETDTGFRKGNTPDKNSKKSLYGKSNPNVIRTRQNLQDPYGKSNDSVNSPRTDREILDENSINDKQKGVLQFFGPANIQNRTSGTETFPSSNIPYSSSKKKIQFLFGQEEYLTPDNNSTSKKENKVPNIIQSVRYPQNEEDCKEKNNSNSCEFRAKSFNIEGLAAQAVLKKPLINFTVSKSTDERLPSHTVFGRQITEEPQKKGIAKSTFELGQTENFSSSNNFVSLPPHSDRSKNKKEESRHKNLNLVSNNKTSLGAFPEESIITREHLEKPVHLTTKIEIIGKSPDENFKPEILKLSETERFFSQQDDMGLNAPMFKSRKNEKKIRNTIGDSILEQPALSSHAVEIQEGHHNEKAQVSPTEASRKKLMLEIKKFQYPERYIFKLDPNTLEYDIKTKNIDPEQGVMFEQDFKENTTIASNSTILVDPVAGKKNTDESFVQDSDQFLSKPSSFEEITSPNNSRASKMSNVVSGLMSQEENDHDKIPNSRKEIFVDESLKTKDIFSFPKYSSDKIKQNEWARLEIPNILLNRENTPRSISNQDMNKSSLTESRECEMEPTDQISNLLPVLKINNENENFSDTRLNNSIHDHTKNKTFSNAKMITNPERGQYKPSHKTKGILERATILPQINVTSSEDHNARELVGKEKSKSIHESNFQFDFLEEPFHKYFNVLEIEDTTTETIPTNEISTNLVSHPQSNYPTETKDTHTSAALEHTNKSEEKCFEEPTNKSESMLFDSKSKTVRDQSKCRDDSVPKNKAQNINHQMDIFKTQDSVKTNPSTKTTDAQNVGSTAAMKINADNLNEIEKKVLNKTIDGNINSAAKTPKHEKNFNLISEKMIRNSLTENIHPNVNKENHIESIRLTDNEPIQYEKSNNHVDTTCEIGKSNISDHDNLKSNPDEDILEKYDDRRYPGVEEEISSGVTSKSTVTKLQSQESDEQLDTTSDISKIKLEYPIKNHMGGETISTGIVSKESFERDCPEADKIVSKEIVPFTHDEAVQRKKSDPRFNEIDNVDRGNLDLFDTDDINLRSKPIKNLSKEDTQSKYLEIEKTIPVEIFPSTKYEPMQFAKSNKLQDDTGNIDKTKIGELDINDINVKIELTKNASETYFGKRHPDNEDETSMEIIPLNQKEALQRTETKTFFDATNYIERKNLGEFDKGDVNLQDKFSEKTLKEDNDYEQLDSEKKLLKLISSKSHNAKNFSEPAVHFDSRNNIDIDDSKERYDNYAKEELQPVGNFLEIGIDERNLTNKKRTSMEINAEYQDIAKEHKYTGNHLETALPIDIENHDENAVDHEIVPDSAMEHACEENTKCKQAKGGERITKETIPLTTHKTTQHTQLPTQSSTKDITDKLNLGENAADDDILQDIITEQGQVEMVGRSHSIIREEISTEITPLSHDEAASCVDSIADFDTKGSNAKENLGENTADNEIVQGIATKPTLEETMEFTNPVMEDGIPAEKIPLCPDDATQCADLNANFGTVDYIDKENLGENAADDEMVEALATEQIVEETAEYIQPVIEEEIFTEITTLSQDVVAQCGDSSDHLKNIDVVEKENLDENAADDEMVQALATEPTVVETAEYIQPVMEEEIFTESTPLTYDDAAQCADSSDHLENIDIVEKENLDENAADDEMVQGLATETIVEETAEYMQPIMEEEMPAKKIPLSHDDGALCMDSSLHFENIDFVEEENLDERTADDEMVRGLATEPIVEETAEYMQPVMEEEIPAKKIPLSHDDGALCMDSSLHFENIDFVEEENLDERTADDEMVRGLATEPTVEETVEYIQPVMEEEIFREITPLNQDVVAQCADSSDHLENIDVVEKENLDENAADDEMVQGLATKPIVEETAEYMQPIMEEEIPSKEIPLSHDDAALCMDSSLHFENIDFVEEENLDERTADNEMVRGLAPEPIVEETAVLTQTVMEEEIPAEKILLSHDDAAQCMDSSLHLENIDVVEHENHCVNAADDEIVQEIATEPTVEETMEYKQAEEEILTETSSMSHDFVVQCADTSDHLKIIDAVEKENLDENAADNEMVQALATDHTVEETAEYIQPVTEEEIFTEIIPLSHDVVAQCGDSSDHLENIDVVEHENHGENAADDEMVQGLATKPTVEETAEYIQPIMEEEIPSKKIPLSHDDAALCMDPSLHFENIDFVEEENLDERTADNEMVRGLATEPTVEETVEYIQPVTEEEIFTEIIPLSHDVVAQCGDSSVHLENIDVVEHENHGENAAADEIVQEIATEPTVEETMEYKQPEEEILTETSSMSHDFVAQCADTSDHLKIIDAVEKENFDENAADDEMVQALATDQTVEENAEYIQPVTEEEIFTEIIPLSHDVVAQCGDSSVHLENIDVVEHENHGENAADDEIVQDIATEPTVEETMEYKQAAEEILTETSSMSHDFVAQCADTSDHLKIIDAVEKENLDENAADDEMVQALATDHTVEETAEYIQPVTEEEIFTEIIPLSHDVVAQCGDSSDHLENIDVVEHDNHGENAADDEIVHGRATESMLKKTAEFKQLAIEEEISTETSSMIHDDATQCADSNVLSDDADSIDKENFGLNSAGDEIVQDINSKLIIEDTAGCNMSGSESTISTVLIPLTTHEIGQHARLATQSDAKNKIEKKIFGVIVTDDINMQDPSIEDVNLQNITTQDAMIDIAKFKLSEIEGAISEEKIHLTNHEDVLLAELAAQSDVKHDIDDRRPSVIDTDDVIMQEIVGQRISDEGTESVSLELDPTVEMETISTTTHKPVQYAESAAKPDAKYDFIKDDLGENAVDDEISQVIASEHAMEEIAEFKQSGNEEKISTEITPLSYVDAAHCAKSATTLDSTNFIEGKNHGELDGDDINAHYMAGESLLEEGFESRHLEIEKEVEKEKIPFITHEARKYSNLDIHFDNIDLIDNECLADIEVDNINLQDTALESVSYEGAEIRHHEYENEISIEKIAMSQDEVLQSAESGAHVDTVDYIDKESRGEINTSDINVHEMATENALGEGDKSICPQIEEKISMEIKTSTNDEVMQCANSDAVQATTCDLKEENFDEFNACGAFVENSSSEGLSEPTNGKHTEFNRETFIEINSFVNNEAMQRANPDALQIATSDANGENIGELSINDVKDVNQEAKCSEDLSEKYTERRYFGNENEALFELNPFAKNNIYQSVNAIASLDNKGDFSEDNFGDPAFQDAKIEMGFLNQELEISHSSQSQEKEKSINDKEVMEISESKLMLNENKLSLHTEDKIVQESNQLLKAISARQNSSVIDDAVQSGRLNTPYIVAGDGSKVILEELATQDRNVGASPVLKLSGASEDSDSKNEKISDHEITMDTQDVVENFSSKANETKKRENVDVDSFEVNNEVSTEPNTLAKLDDVNLESSEISFGSVGEIIKEDLVEPAIRVDNVESGSSINELEASQCSELKTKNSSDEKIEIDAIEVPQYFLSKSEYENVEEFALNELTNNVKEVSIESPPGTNNDAIKPGISNYAMNTLGDLPDQTLGASFGQTLSEGIDSSKILEVPKNLKILSELNNEEKKADDEIIARQIEQLSKPLTDKVKHEMCYESRLLSPELHGTTYIPDKDCKKQHYEKPNGTEDSPNHSSKVSLSLQVASSNSKKNKKSDKGVIYEIEKESKLGPIVKSLTEVDENFASSELPCVEVHSLDNTINENRTELISDNTVSHSYLNKKSTGSGSTNPCSYDLGVASPRTHLVSGTEIFPEPDEKLTTASSTSLPCIENSNISDELSHSKLALTKAKKKKKKKKVGKAGSPDSKNESFSKPYTETISNSREISESFEHKAGETEDFENILHDIRNKIASEDSEQQNLSKHESSVSTLEQPLASKLEAADFLEHSVAGKDTADQISDKDIDLALEVLEVSQSSDLKLENRLIECEKRVSAKSVPLTKKSTILFTSSEIGKHTIRKIVNNMDISLITKALYLPKYFNLAFKQENIRGASKDGMRGCEKGELHFKFQTEANIKNHNFKSLTCVVDEKDLRDECFNMFMRERITEKCAAKQNLTLYVSEARIPLKFSFESNNQKKNIGFRNSESMDEVLVEINLGSMNLMKSSKNSDFFSVGKVILDNYVLEFPERLRFHKIEGNESLGFRTFKISNSPTLKSVISYIYLIGCSAFSKNINSESIDNFLQNLMWMIGGGDKSQLSQQSDSSNFSVTHRALRNLRFSGNFKTLSIISNNKKLNYSSTDKSSRSYLEISLEISEDKKSDPKDSSRERQREAYMAILSNFSNIPFIQNETEDTNWLESFLLTNEDNEECNDENHKILTGILPEDSSGLVPFEASLEPYFDRLDNEFDPLKPLYFAQNFRQISSDASQAARSTENFALEEVLINEELSMNPNDVKKFHQNLFDKNSNAKLLISSNTFTGIDFTSSHNSNYHEKISQVDYQDSFNYHQSTDTCQVLGRDTNYNEDFNQVQSTPQKFDSVVRKKPDRDFAKVLKLLFRQDPMNYGELFKINSSPVDELKPKFDSFALQKNNFNDKFKDESPDLSSDLIKHEKAHKIISDLTLEQPIKLLNLCVMSDSISNTTSDLNSFNKAANFQKKTGLSVTELSPIFQSVYKKLAGEELIFFKKTNLSVEPGITKLKTKEKCKNVPFYNSELFLNQSILSEKSDYQNNSDKSEKLMRCREFLKIKDSVTGRYKNLIDQAKIYRESFWLKHELSWDNINTHVDFKDDNSAQKTIETVDNINFFPCVSSVRSHILLELDNPKTITSKSQPEENSREYKNFHEDNDSCIKLLERSLHAVQSNKRPIKNFLFSEERFKDNRKSQKSEMVTVSAKILQNDIFSSNTSTAEIGLGIFLGPIMISAKVITLSRAINLEHLNLFFTGVNTDRHKPLAIKWPLEDSEICSSLINCIANSDFSKERLRPSIDPQNGKFLPLPSISAGLRENQSLQSLEKFAGSYEVILEDLNSGDQLQSDTQNNTYGSSAQCSSQISIPLNLYFRKREKSDPSSSKLYKPSLEILFQPTSQFPFKFLRSRSRQTSWNRATGFQPLYLLETNIQSSARKSKIEDLQTLAMGPNTSQDSSLEDSNFEKNKKDEETSDFFLDCPPVISLKNRNSINHSCLQDRTGFISGGNEEALFSTETTLQSVKTANFSSTGEHLTNEIEQRSNGLLKRTENYKSRNEVINSKLSTKKEIEITPLDQEPKKESLNNQVRKTVSKGRIRPLTIKNDAIHEQLVIEPHSEKTPYIFSENLVKSLPNINKPDDKVEMKHLDHNKTVDNKSSLIKTPRINLANEQNLDLEKFASTMVPPKTLMNEDSSLDSTSYSVLVETEKKTLKYRSETPFNDFMTPMTSKSTLYVPNSIKFQNDQVDVVSSGRDNAKIKKIKEEKSMHKVVKDLNSSQPLDSKSTEKNGSLSVSEDPKTKRHQLNHSEKNKDCLTSQNSETNCDSKIDYSSAMNMHQKPDLALSRKHSVNPLTTETTECTQIKYTDSSKYSQSKSPLPSQNIQVKIKNEFPNFSISQKSIKPSRDLSKNLIPSFKNNSSSQVGVSKLPTLDEERQLESTEYSKESFIWTNNKEKKQYRSREEIVSHDLRGEYQHSSEYKDTKNQCDLQSPTSFINEIIIPADKSSDVAKEIIPQHGHSRQNVEEEKAMQPRRISSYSGNIKNKGLVQHCIQKFKSFDESQNLCSQETKLKNDSLPQKSNRNITGRFSRQNVGKSEEKDSGSYTGISGISQDINIATSKSETQKRPLNKESSLGVKKKSKIESSIPDSTILSQSLRRNGKKTSGDLRSISQQEGKTDQTLNDPSLAATNPQPNEGRARVKTMADVYDGLGEGYITSPRSPTRPHSLRRRQSMKLLDLESQVESLIEQNRNLVDEKGKIEQQIKSSLQTSLTNKDVEIERLNRTLAWLKEEVSRFKKLNQSLDRENSTIAQQHMDRNAVLENQRTKLTQELDQIRDSHQRLTSTYQKEIESIVQAKDRIIAELRTEVDNASQRIKDAHKQILLYKTNDAEFLNLRDVRYFSDACHRLCQHVQQWVLRFSKYSDMKSCRLTREIKNDKIVERLDNSILDGLNVDNYLSDRIKRRDVFMSMVMTMIWEYIFTRYLFGMDRDQRQKLKSLEKTLSEVGPALAVQSWRSITLTLLSKRLNFIQQKEQDTQAVVHAIIESLSEILPLPCNYEAQIQEQLSRVIKEAVDLSIEMRCQKAEYVMFPPLQPEYDVNGEIVSKVMFNPTLMNERSNDNTSNEDIDSTKVHIRIVLFPLVIKRGDNMSRGNEDIIVYPAQVLAAKPKRLAQLENDNRSRISIKSNSPAAKSDKDLI</sequence>
<feature type="compositionally biased region" description="Basic and acidic residues" evidence="2">
    <location>
        <begin position="753"/>
        <end position="779"/>
    </location>
</feature>
<feature type="region of interest" description="Disordered" evidence="2">
    <location>
        <begin position="92"/>
        <end position="209"/>
    </location>
</feature>
<evidence type="ECO:0000256" key="2">
    <source>
        <dbReference type="SAM" id="MobiDB-lite"/>
    </source>
</evidence>
<gene>
    <name evidence="3" type="ORF">GcM3_166004</name>
</gene>
<feature type="region of interest" description="Disordered" evidence="2">
    <location>
        <begin position="6437"/>
        <end position="6456"/>
    </location>
</feature>
<feature type="region of interest" description="Disordered" evidence="2">
    <location>
        <begin position="601"/>
        <end position="638"/>
    </location>
</feature>
<feature type="compositionally biased region" description="Low complexity" evidence="2">
    <location>
        <begin position="46"/>
        <end position="68"/>
    </location>
</feature>
<feature type="region of interest" description="Disordered" evidence="2">
    <location>
        <begin position="1221"/>
        <end position="1253"/>
    </location>
</feature>
<feature type="compositionally biased region" description="Polar residues" evidence="2">
    <location>
        <begin position="5004"/>
        <end position="5021"/>
    </location>
</feature>
<feature type="coiled-coil region" evidence="1">
    <location>
        <begin position="7214"/>
        <end position="7366"/>
    </location>
</feature>
<feature type="compositionally biased region" description="Basic residues" evidence="2">
    <location>
        <begin position="5163"/>
        <end position="5174"/>
    </location>
</feature>
<organism evidence="3 4">
    <name type="scientific">Golovinomyces cichoracearum</name>
    <dbReference type="NCBI Taxonomy" id="62708"/>
    <lineage>
        <taxon>Eukaryota</taxon>
        <taxon>Fungi</taxon>
        <taxon>Dikarya</taxon>
        <taxon>Ascomycota</taxon>
        <taxon>Pezizomycotina</taxon>
        <taxon>Leotiomycetes</taxon>
        <taxon>Erysiphales</taxon>
        <taxon>Erysiphaceae</taxon>
        <taxon>Golovinomyces</taxon>
    </lineage>
</organism>
<feature type="compositionally biased region" description="Low complexity" evidence="2">
    <location>
        <begin position="626"/>
        <end position="636"/>
    </location>
</feature>
<feature type="compositionally biased region" description="Basic and acidic residues" evidence="2">
    <location>
        <begin position="523"/>
        <end position="573"/>
    </location>
</feature>
<feature type="compositionally biased region" description="Low complexity" evidence="2">
    <location>
        <begin position="109"/>
        <end position="118"/>
    </location>
</feature>
<feature type="compositionally biased region" description="Polar residues" evidence="2">
    <location>
        <begin position="5184"/>
        <end position="5198"/>
    </location>
</feature>
<feature type="region of interest" description="Disordered" evidence="2">
    <location>
        <begin position="1646"/>
        <end position="1675"/>
    </location>
</feature>
<dbReference type="InterPro" id="IPR053268">
    <property type="entry name" value="Woronin_anchor"/>
</dbReference>
<feature type="region of interest" description="Disordered" evidence="2">
    <location>
        <begin position="929"/>
        <end position="961"/>
    </location>
</feature>
<feature type="compositionally biased region" description="Polar residues" evidence="2">
    <location>
        <begin position="1414"/>
        <end position="1431"/>
    </location>
</feature>
<feature type="compositionally biased region" description="Low complexity" evidence="2">
    <location>
        <begin position="2346"/>
        <end position="2357"/>
    </location>
</feature>
<feature type="compositionally biased region" description="Polar residues" evidence="2">
    <location>
        <begin position="1451"/>
        <end position="1478"/>
    </location>
</feature>
<feature type="region of interest" description="Disordered" evidence="2">
    <location>
        <begin position="447"/>
        <end position="587"/>
    </location>
</feature>
<feature type="compositionally biased region" description="Basic and acidic residues" evidence="2">
    <location>
        <begin position="2144"/>
        <end position="2156"/>
    </location>
</feature>
<feature type="compositionally biased region" description="Basic and acidic residues" evidence="2">
    <location>
        <begin position="1306"/>
        <end position="1318"/>
    </location>
</feature>
<feature type="region of interest" description="Disordered" evidence="2">
    <location>
        <begin position="2344"/>
        <end position="2370"/>
    </location>
</feature>
<feature type="compositionally biased region" description="Basic residues" evidence="2">
    <location>
        <begin position="187"/>
        <end position="203"/>
    </location>
</feature>
<feature type="region of interest" description="Disordered" evidence="2">
    <location>
        <begin position="1034"/>
        <end position="1079"/>
    </location>
</feature>
<keyword evidence="1" id="KW-0175">Coiled coil</keyword>
<dbReference type="PANTHER" id="PTHR40641:SF2">
    <property type="entry name" value="INVOLUCRIN REPEAT PROTEIN"/>
    <property type="match status" value="1"/>
</dbReference>
<reference evidence="3 4" key="1">
    <citation type="journal article" date="2018" name="BMC Genomics">
        <title>Comparative genome analyses reveal sequence features reflecting distinct modes of host-adaptation between dicot and monocot powdery mildew.</title>
        <authorList>
            <person name="Wu Y."/>
            <person name="Ma X."/>
            <person name="Pan Z."/>
            <person name="Kale S.D."/>
            <person name="Song Y."/>
            <person name="King H."/>
            <person name="Zhang Q."/>
            <person name="Presley C."/>
            <person name="Deng X."/>
            <person name="Wei C.I."/>
            <person name="Xiao S."/>
        </authorList>
    </citation>
    <scope>NUCLEOTIDE SEQUENCE [LARGE SCALE GENOMIC DNA]</scope>
    <source>
        <strain evidence="3">UMSG3</strain>
    </source>
</reference>
<evidence type="ECO:0000256" key="1">
    <source>
        <dbReference type="SAM" id="Coils"/>
    </source>
</evidence>
<feature type="compositionally biased region" description="Polar residues" evidence="2">
    <location>
        <begin position="6441"/>
        <end position="6451"/>
    </location>
</feature>
<feature type="compositionally biased region" description="Basic residues" evidence="2">
    <location>
        <begin position="92"/>
        <end position="102"/>
    </location>
</feature>
<feature type="compositionally biased region" description="Basic and acidic residues" evidence="2">
    <location>
        <begin position="700"/>
        <end position="711"/>
    </location>
</feature>
<feature type="region of interest" description="Disordered" evidence="2">
    <location>
        <begin position="225"/>
        <end position="281"/>
    </location>
</feature>
<evidence type="ECO:0000313" key="4">
    <source>
        <dbReference type="Proteomes" id="UP000283383"/>
    </source>
</evidence>
<feature type="region of interest" description="Disordered" evidence="2">
    <location>
        <begin position="6757"/>
        <end position="6808"/>
    </location>
</feature>
<feature type="region of interest" description="Disordered" evidence="2">
    <location>
        <begin position="1"/>
        <end position="80"/>
    </location>
</feature>
<feature type="compositionally biased region" description="Basic and acidic residues" evidence="2">
    <location>
        <begin position="1328"/>
        <end position="1347"/>
    </location>
</feature>
<feature type="region of interest" description="Disordered" evidence="2">
    <location>
        <begin position="2144"/>
        <end position="2183"/>
    </location>
</feature>
<feature type="region of interest" description="Disordered" evidence="2">
    <location>
        <begin position="294"/>
        <end position="324"/>
    </location>
</feature>
<dbReference type="PANTHER" id="PTHR40641">
    <property type="entry name" value="INVOLUCRIN REPEAT PROTEIN (AFU_ORTHOLOGUE AFUA_2G08060)"/>
    <property type="match status" value="1"/>
</dbReference>
<feature type="region of interest" description="Disordered" evidence="2">
    <location>
        <begin position="695"/>
        <end position="825"/>
    </location>
</feature>
<evidence type="ECO:0000313" key="3">
    <source>
        <dbReference type="EMBL" id="RKF60314.1"/>
    </source>
</evidence>
<feature type="compositionally biased region" description="Polar residues" evidence="2">
    <location>
        <begin position="6762"/>
        <end position="6781"/>
    </location>
</feature>
<feature type="compositionally biased region" description="Basic and acidic residues" evidence="2">
    <location>
        <begin position="4989"/>
        <end position="5003"/>
    </location>
</feature>
<feature type="compositionally biased region" description="Basic and acidic residues" evidence="2">
    <location>
        <begin position="302"/>
        <end position="324"/>
    </location>
</feature>
<feature type="compositionally biased region" description="Basic and acidic residues" evidence="2">
    <location>
        <begin position="1433"/>
        <end position="1445"/>
    </location>
</feature>
<feature type="compositionally biased region" description="Basic and acidic residues" evidence="2">
    <location>
        <begin position="601"/>
        <end position="612"/>
    </location>
</feature>
<feature type="compositionally biased region" description="Polar residues" evidence="2">
    <location>
        <begin position="7061"/>
        <end position="7080"/>
    </location>
</feature>
<feature type="compositionally biased region" description="Basic and acidic residues" evidence="2">
    <location>
        <begin position="35"/>
        <end position="44"/>
    </location>
</feature>
<dbReference type="Proteomes" id="UP000283383">
    <property type="component" value="Unassembled WGS sequence"/>
</dbReference>
<dbReference type="EMBL" id="MCBQ01016666">
    <property type="protein sequence ID" value="RKF60314.1"/>
    <property type="molecule type" value="Genomic_DNA"/>
</dbReference>
<feature type="compositionally biased region" description="Polar residues" evidence="2">
    <location>
        <begin position="1034"/>
        <end position="1054"/>
    </location>
</feature>
<name>A0A420HSA1_9PEZI</name>
<feature type="compositionally biased region" description="Basic and acidic residues" evidence="2">
    <location>
        <begin position="138"/>
        <end position="167"/>
    </location>
</feature>
<feature type="region of interest" description="Disordered" evidence="2">
    <location>
        <begin position="4984"/>
        <end position="5033"/>
    </location>
</feature>
<feature type="compositionally biased region" description="Polar residues" evidence="2">
    <location>
        <begin position="1282"/>
        <end position="1291"/>
    </location>
</feature>
<feature type="region of interest" description="Disordered" evidence="2">
    <location>
        <begin position="1414"/>
        <end position="1480"/>
    </location>
</feature>
<keyword evidence="4" id="KW-1185">Reference proteome</keyword>
<feature type="compositionally biased region" description="Polar residues" evidence="2">
    <location>
        <begin position="7665"/>
        <end position="7674"/>
    </location>
</feature>
<feature type="region of interest" description="Disordered" evidence="2">
    <location>
        <begin position="7055"/>
        <end position="7185"/>
    </location>
</feature>
<feature type="region of interest" description="Disordered" evidence="2">
    <location>
        <begin position="7661"/>
        <end position="7682"/>
    </location>
</feature>
<feature type="compositionally biased region" description="Polar residues" evidence="2">
    <location>
        <begin position="731"/>
        <end position="747"/>
    </location>
</feature>
<feature type="compositionally biased region" description="Polar residues" evidence="2">
    <location>
        <begin position="7155"/>
        <end position="7179"/>
    </location>
</feature>
<feature type="compositionally biased region" description="Polar residues" evidence="2">
    <location>
        <begin position="7132"/>
        <end position="7143"/>
    </location>
</feature>
<feature type="region of interest" description="Disordered" evidence="2">
    <location>
        <begin position="1282"/>
        <end position="1370"/>
    </location>
</feature>
<feature type="compositionally biased region" description="Basic and acidic residues" evidence="2">
    <location>
        <begin position="1658"/>
        <end position="1671"/>
    </location>
</feature>
<feature type="compositionally biased region" description="Basic and acidic residues" evidence="2">
    <location>
        <begin position="485"/>
        <end position="498"/>
    </location>
</feature>
<comment type="caution">
    <text evidence="3">The sequence shown here is derived from an EMBL/GenBank/DDBJ whole genome shotgun (WGS) entry which is preliminary data.</text>
</comment>
<feature type="region of interest" description="Disordered" evidence="2">
    <location>
        <begin position="5162"/>
        <end position="5198"/>
    </location>
</feature>
<feature type="compositionally biased region" description="Polar residues" evidence="2">
    <location>
        <begin position="7088"/>
        <end position="7107"/>
    </location>
</feature>
<feature type="compositionally biased region" description="Polar residues" evidence="2">
    <location>
        <begin position="937"/>
        <end position="961"/>
    </location>
</feature>
<protein>
    <recommendedName>
        <fullName evidence="5">Involucrin repeat protein</fullName>
    </recommendedName>
</protein>